<organism evidence="2 3">
    <name type="scientific">Planifilum fulgidum</name>
    <dbReference type="NCBI Taxonomy" id="201973"/>
    <lineage>
        <taxon>Bacteria</taxon>
        <taxon>Bacillati</taxon>
        <taxon>Bacillota</taxon>
        <taxon>Bacilli</taxon>
        <taxon>Bacillales</taxon>
        <taxon>Thermoactinomycetaceae</taxon>
        <taxon>Planifilum</taxon>
    </lineage>
</organism>
<gene>
    <name evidence="2" type="ORF">SAMN04488025_103154</name>
</gene>
<reference evidence="2 3" key="1">
    <citation type="submission" date="2016-10" db="EMBL/GenBank/DDBJ databases">
        <authorList>
            <person name="de Groot N.N."/>
        </authorList>
    </citation>
    <scope>NUCLEOTIDE SEQUENCE [LARGE SCALE GENOMIC DNA]</scope>
    <source>
        <strain evidence="2 3">DSM 44945</strain>
    </source>
</reference>
<protein>
    <submittedName>
        <fullName evidence="2">Uncharacterized protein</fullName>
    </submittedName>
</protein>
<dbReference type="STRING" id="201973.SAMN04488025_103154"/>
<sequence>MMSRFPPSRLAASEGAARAGGHTQDVWGARHERNPRLRMRRRSPNAEPFFCGVLGDAPHQYRRDMPWLAKRLIRAAIFSGGRSMSFSSQSLITWMAPLTTKVLKYLESASFI</sequence>
<proteinExistence type="predicted"/>
<dbReference type="EMBL" id="FOOK01000003">
    <property type="protein sequence ID" value="SFF71961.1"/>
    <property type="molecule type" value="Genomic_DNA"/>
</dbReference>
<dbReference type="AlphaFoldDB" id="A0A1I2L3U0"/>
<evidence type="ECO:0000313" key="2">
    <source>
        <dbReference type="EMBL" id="SFF71961.1"/>
    </source>
</evidence>
<evidence type="ECO:0000313" key="3">
    <source>
        <dbReference type="Proteomes" id="UP000198661"/>
    </source>
</evidence>
<feature type="region of interest" description="Disordered" evidence="1">
    <location>
        <begin position="1"/>
        <end position="41"/>
    </location>
</feature>
<dbReference type="Proteomes" id="UP000198661">
    <property type="component" value="Unassembled WGS sequence"/>
</dbReference>
<evidence type="ECO:0000256" key="1">
    <source>
        <dbReference type="SAM" id="MobiDB-lite"/>
    </source>
</evidence>
<keyword evidence="3" id="KW-1185">Reference proteome</keyword>
<accession>A0A1I2L3U0</accession>
<name>A0A1I2L3U0_9BACL</name>